<name>A0ABZ2YNW1_9BACT</name>
<keyword evidence="4" id="KW-0472">Membrane</keyword>
<dbReference type="InterPro" id="IPR011990">
    <property type="entry name" value="TPR-like_helical_dom_sf"/>
</dbReference>
<keyword evidence="3 6" id="KW-0732">Signal</keyword>
<dbReference type="PROSITE" id="PS51257">
    <property type="entry name" value="PROKAR_LIPOPROTEIN"/>
    <property type="match status" value="1"/>
</dbReference>
<dbReference type="Pfam" id="PF14322">
    <property type="entry name" value="SusD-like_3"/>
    <property type="match status" value="1"/>
</dbReference>
<dbReference type="Proteomes" id="UP001485459">
    <property type="component" value="Chromosome"/>
</dbReference>
<evidence type="ECO:0000256" key="2">
    <source>
        <dbReference type="ARBA" id="ARBA00006275"/>
    </source>
</evidence>
<gene>
    <name evidence="9" type="ORF">WJU16_23230</name>
</gene>
<accession>A0ABZ2YNW1</accession>
<feature type="signal peptide" evidence="6">
    <location>
        <begin position="1"/>
        <end position="21"/>
    </location>
</feature>
<comment type="subcellular location">
    <subcellularLocation>
        <location evidence="1">Cell outer membrane</location>
    </subcellularLocation>
</comment>
<feature type="chain" id="PRO_5047000221" evidence="6">
    <location>
        <begin position="22"/>
        <end position="631"/>
    </location>
</feature>
<evidence type="ECO:0000259" key="8">
    <source>
        <dbReference type="Pfam" id="PF14322"/>
    </source>
</evidence>
<dbReference type="InterPro" id="IPR033985">
    <property type="entry name" value="SusD-like_N"/>
</dbReference>
<evidence type="ECO:0000313" key="10">
    <source>
        <dbReference type="Proteomes" id="UP001485459"/>
    </source>
</evidence>
<evidence type="ECO:0000256" key="3">
    <source>
        <dbReference type="ARBA" id="ARBA00022729"/>
    </source>
</evidence>
<reference evidence="10" key="1">
    <citation type="submission" date="2024-03" db="EMBL/GenBank/DDBJ databases">
        <title>Chitinophaga horti sp. nov., isolated from garden soil.</title>
        <authorList>
            <person name="Lee D.S."/>
            <person name="Han D.M."/>
            <person name="Baek J.H."/>
            <person name="Choi D.G."/>
            <person name="Jeon J.H."/>
            <person name="Jeon C.O."/>
        </authorList>
    </citation>
    <scope>NUCLEOTIDE SEQUENCE [LARGE SCALE GENOMIC DNA]</scope>
    <source>
        <strain evidence="10">GPA1</strain>
    </source>
</reference>
<feature type="domain" description="SusD-like N-terminal" evidence="8">
    <location>
        <begin position="105"/>
        <end position="238"/>
    </location>
</feature>
<feature type="domain" description="RagB/SusD" evidence="7">
    <location>
        <begin position="328"/>
        <end position="631"/>
    </location>
</feature>
<evidence type="ECO:0000256" key="1">
    <source>
        <dbReference type="ARBA" id="ARBA00004442"/>
    </source>
</evidence>
<dbReference type="Pfam" id="PF07980">
    <property type="entry name" value="SusD_RagB"/>
    <property type="match status" value="1"/>
</dbReference>
<evidence type="ECO:0000256" key="5">
    <source>
        <dbReference type="ARBA" id="ARBA00023237"/>
    </source>
</evidence>
<evidence type="ECO:0000256" key="6">
    <source>
        <dbReference type="SAM" id="SignalP"/>
    </source>
</evidence>
<sequence length="631" mass="71252">MKSIYAFLLICAVAAVSCNKALDMAPDGKLSMDEIFTDNNKVAAFLNSCYANVPSKGLGYFFTSRGPVNLTDDAWDTDAEAEPTLIAGRMYNGDAAPGAHPLDNPASIDQGNGNYWNRYWNSIGNINLFLSRIDTATVNDPAHRSRWKGEAHLLRAFYYTELLLWYGPSIPIEKAPHKFTDDFSNLKKSTYYELAKFIIEDCDAALATPEIPWRITVDAESGRFTKALATAIKSRMILFAASPLYNLGQDHWEEAYNINKQALASLRANGYELYNKVNLPHLYLVADAHLGPNLNPHTAMYNEYFTQAMKFQDNPIDKETIYQHRSNTGNIFHVDGVGAQNGYKSGTCPTQELVDAYETSDGKPVLVQDNPYLDEKHTQPNYNPENTLYDPANPYANRDPRFYATIYYNGSKRKARWGFAETTESPENFPAGIGNRTRIITTYVGEPFTGIHAARRSATRTGYYERKYLYPTSGDDNAVAGAPHKWYRLGEVILNFAEAAAEAGKLDEARTAANEIRARAGMPDLPTGLTKSQLITRIRNERRVEMALEENRYFDVRRWTAPGGDLAKTDKWVTAMEITRNADGSYTYKRRPVREVERKNYTAKFLYFPLPLDEANRLRSITGQNWQNPGW</sequence>
<evidence type="ECO:0000256" key="4">
    <source>
        <dbReference type="ARBA" id="ARBA00023136"/>
    </source>
</evidence>
<dbReference type="EMBL" id="CP149822">
    <property type="protein sequence ID" value="WZN40880.1"/>
    <property type="molecule type" value="Genomic_DNA"/>
</dbReference>
<proteinExistence type="inferred from homology"/>
<dbReference type="SUPFAM" id="SSF48452">
    <property type="entry name" value="TPR-like"/>
    <property type="match status" value="1"/>
</dbReference>
<protein>
    <submittedName>
        <fullName evidence="9">RagB/SusD family nutrient uptake outer membrane protein</fullName>
    </submittedName>
</protein>
<comment type="similarity">
    <text evidence="2">Belongs to the SusD family.</text>
</comment>
<organism evidence="9 10">
    <name type="scientific">Chitinophaga pollutisoli</name>
    <dbReference type="NCBI Taxonomy" id="3133966"/>
    <lineage>
        <taxon>Bacteria</taxon>
        <taxon>Pseudomonadati</taxon>
        <taxon>Bacteroidota</taxon>
        <taxon>Chitinophagia</taxon>
        <taxon>Chitinophagales</taxon>
        <taxon>Chitinophagaceae</taxon>
        <taxon>Chitinophaga</taxon>
    </lineage>
</organism>
<dbReference type="InterPro" id="IPR012944">
    <property type="entry name" value="SusD_RagB_dom"/>
</dbReference>
<evidence type="ECO:0000259" key="7">
    <source>
        <dbReference type="Pfam" id="PF07980"/>
    </source>
</evidence>
<dbReference type="Gene3D" id="1.25.40.390">
    <property type="match status" value="1"/>
</dbReference>
<evidence type="ECO:0000313" key="9">
    <source>
        <dbReference type="EMBL" id="WZN40880.1"/>
    </source>
</evidence>
<dbReference type="RefSeq" id="WP_341835745.1">
    <property type="nucleotide sequence ID" value="NZ_CP149822.1"/>
</dbReference>
<keyword evidence="10" id="KW-1185">Reference proteome</keyword>
<keyword evidence="5" id="KW-0998">Cell outer membrane</keyword>